<dbReference type="SUPFAM" id="SSF81301">
    <property type="entry name" value="Nucleotidyltransferase"/>
    <property type="match status" value="1"/>
</dbReference>
<dbReference type="Pfam" id="PF04229">
    <property type="entry name" value="GrpB"/>
    <property type="match status" value="1"/>
</dbReference>
<dbReference type="Gene3D" id="3.30.460.10">
    <property type="entry name" value="Beta Polymerase, domain 2"/>
    <property type="match status" value="1"/>
</dbReference>
<dbReference type="InterPro" id="IPR043519">
    <property type="entry name" value="NT_sf"/>
</dbReference>
<name>A0A6J4QIR5_9ACTN</name>
<dbReference type="InterPro" id="IPR007344">
    <property type="entry name" value="GrpB/CoaE"/>
</dbReference>
<dbReference type="PANTHER" id="PTHR34822">
    <property type="entry name" value="GRPB DOMAIN PROTEIN (AFU_ORTHOLOGUE AFUA_1G01530)"/>
    <property type="match status" value="1"/>
</dbReference>
<organism evidence="1">
    <name type="scientific">uncultured Rubrobacteraceae bacterium</name>
    <dbReference type="NCBI Taxonomy" id="349277"/>
    <lineage>
        <taxon>Bacteria</taxon>
        <taxon>Bacillati</taxon>
        <taxon>Actinomycetota</taxon>
        <taxon>Rubrobacteria</taxon>
        <taxon>Rubrobacterales</taxon>
        <taxon>Rubrobacteraceae</taxon>
        <taxon>environmental samples</taxon>
    </lineage>
</organism>
<dbReference type="EMBL" id="CADCVE010000015">
    <property type="protein sequence ID" value="CAA9443147.1"/>
    <property type="molecule type" value="Genomic_DNA"/>
</dbReference>
<evidence type="ECO:0000313" key="1">
    <source>
        <dbReference type="EMBL" id="CAA9443147.1"/>
    </source>
</evidence>
<dbReference type="PANTHER" id="PTHR34822:SF1">
    <property type="entry name" value="GRPB FAMILY PROTEIN"/>
    <property type="match status" value="1"/>
</dbReference>
<dbReference type="AlphaFoldDB" id="A0A6J4QIR5"/>
<accession>A0A6J4QIR5</accession>
<proteinExistence type="predicted"/>
<evidence type="ECO:0008006" key="2">
    <source>
        <dbReference type="Google" id="ProtNLM"/>
    </source>
</evidence>
<gene>
    <name evidence="1" type="ORF">AVDCRST_MAG28-710</name>
</gene>
<reference evidence="1" key="1">
    <citation type="submission" date="2020-02" db="EMBL/GenBank/DDBJ databases">
        <authorList>
            <person name="Meier V. D."/>
        </authorList>
    </citation>
    <scope>NUCLEOTIDE SEQUENCE</scope>
    <source>
        <strain evidence="1">AVDCRST_MAG28</strain>
    </source>
</reference>
<sequence length="114" mass="12655">MEPVSVVPHDPAWPHLFALECSRVEAVVGAWVETVEHIGSTAVPGLDAKPVIDLLVGVRNIRDADHCVRPLESIGYSFWAEDPNLDHHRLFVKFVDARMTSRTHNLHIVETGSA</sequence>
<protein>
    <recommendedName>
        <fullName evidence="2">GrpB family protein</fullName>
    </recommendedName>
</protein>